<name>A0A6J4JH12_9ACTN</name>
<keyword evidence="2" id="KW-0687">Ribonucleoprotein</keyword>
<feature type="non-terminal residue" evidence="2">
    <location>
        <position position="135"/>
    </location>
</feature>
<sequence>DHDRSDRGHADAHPERQLGVPRHRRHAALQAQGARRRDPPAGGLHRRLVGGRRPRRRPGQAPVDRPEVRAEPGALDRRPAPRVQARAAGVRQVHRHAEGARRARRRDHLHVHRPADRPAGDQAQDGRGSPRLRLV</sequence>
<dbReference type="AlphaFoldDB" id="A0A6J4JH12"/>
<protein>
    <submittedName>
        <fullName evidence="2">SSU ribosomal protein S8p (S15Ae)</fullName>
    </submittedName>
</protein>
<feature type="region of interest" description="Disordered" evidence="1">
    <location>
        <begin position="1"/>
        <end position="135"/>
    </location>
</feature>
<reference evidence="2" key="1">
    <citation type="submission" date="2020-02" db="EMBL/GenBank/DDBJ databases">
        <authorList>
            <person name="Meier V. D."/>
        </authorList>
    </citation>
    <scope>NUCLEOTIDE SEQUENCE</scope>
    <source>
        <strain evidence="2">AVDCRST_MAG41</strain>
    </source>
</reference>
<proteinExistence type="predicted"/>
<feature type="compositionally biased region" description="Basic and acidic residues" evidence="1">
    <location>
        <begin position="1"/>
        <end position="16"/>
    </location>
</feature>
<feature type="compositionally biased region" description="Basic residues" evidence="1">
    <location>
        <begin position="44"/>
        <end position="58"/>
    </location>
</feature>
<feature type="compositionally biased region" description="Basic residues" evidence="1">
    <location>
        <begin position="102"/>
        <end position="112"/>
    </location>
</feature>
<evidence type="ECO:0000313" key="2">
    <source>
        <dbReference type="EMBL" id="CAA9278812.1"/>
    </source>
</evidence>
<dbReference type="GO" id="GO:0005840">
    <property type="term" value="C:ribosome"/>
    <property type="evidence" value="ECO:0007669"/>
    <property type="project" value="UniProtKB-KW"/>
</dbReference>
<keyword evidence="2" id="KW-0689">Ribosomal protein</keyword>
<accession>A0A6J4JH12</accession>
<dbReference type="EMBL" id="CADCTP010000309">
    <property type="protein sequence ID" value="CAA9278812.1"/>
    <property type="molecule type" value="Genomic_DNA"/>
</dbReference>
<feature type="compositionally biased region" description="Basic and acidic residues" evidence="1">
    <location>
        <begin position="64"/>
        <end position="79"/>
    </location>
</feature>
<feature type="non-terminal residue" evidence="2">
    <location>
        <position position="1"/>
    </location>
</feature>
<evidence type="ECO:0000256" key="1">
    <source>
        <dbReference type="SAM" id="MobiDB-lite"/>
    </source>
</evidence>
<organism evidence="2">
    <name type="scientific">uncultured Mycobacteriales bacterium</name>
    <dbReference type="NCBI Taxonomy" id="581187"/>
    <lineage>
        <taxon>Bacteria</taxon>
        <taxon>Bacillati</taxon>
        <taxon>Actinomycetota</taxon>
        <taxon>Actinomycetes</taxon>
        <taxon>Mycobacteriales</taxon>
        <taxon>environmental samples</taxon>
    </lineage>
</organism>
<feature type="compositionally biased region" description="Low complexity" evidence="1">
    <location>
        <begin position="81"/>
        <end position="91"/>
    </location>
</feature>
<gene>
    <name evidence="2" type="ORF">AVDCRST_MAG41-3444</name>
</gene>